<organism evidence="4 5">
    <name type="scientific">Sideroxydans lithotrophicus (strain ES-1)</name>
    <dbReference type="NCBI Taxonomy" id="580332"/>
    <lineage>
        <taxon>Bacteria</taxon>
        <taxon>Pseudomonadati</taxon>
        <taxon>Pseudomonadota</taxon>
        <taxon>Betaproteobacteria</taxon>
        <taxon>Nitrosomonadales</taxon>
        <taxon>Gallionellaceae</taxon>
        <taxon>Sideroxydans</taxon>
    </lineage>
</organism>
<evidence type="ECO:0000256" key="2">
    <source>
        <dbReference type="SAM" id="Phobius"/>
    </source>
</evidence>
<sequence length="192" mass="20234">MSGDKGKVVAGVFIGMVLGITAAGAVAWYMVNKNPTAFVNKDQAKPAPQVPPPLATAPTIIPPLATSGVAAPQQHFEFYKELTDKSDNTARGSNAKSVQKPKQPAATKPASVPSAAKTYFLQAGSFQNVDDAEKLKAKLALSGFEASLQTVNIPDKGVWHRVRLGPYNNDEAGKTISALKQNGIIATQLHAQ</sequence>
<dbReference type="SUPFAM" id="SSF110997">
    <property type="entry name" value="Sporulation related repeat"/>
    <property type="match status" value="1"/>
</dbReference>
<name>D5CU34_SIDLE</name>
<evidence type="ECO:0000259" key="3">
    <source>
        <dbReference type="PROSITE" id="PS51724"/>
    </source>
</evidence>
<dbReference type="InterPro" id="IPR036680">
    <property type="entry name" value="SPOR-like_sf"/>
</dbReference>
<feature type="transmembrane region" description="Helical" evidence="2">
    <location>
        <begin position="12"/>
        <end position="31"/>
    </location>
</feature>
<reference evidence="4 5" key="1">
    <citation type="submission" date="2010-03" db="EMBL/GenBank/DDBJ databases">
        <title>Complete sequence of Sideroxydans lithotrophicus ES-1.</title>
        <authorList>
            <consortium name="US DOE Joint Genome Institute"/>
            <person name="Lucas S."/>
            <person name="Copeland A."/>
            <person name="Lapidus A."/>
            <person name="Cheng J.-F."/>
            <person name="Bruce D."/>
            <person name="Goodwin L."/>
            <person name="Pitluck S."/>
            <person name="Munk A.C."/>
            <person name="Detter J.C."/>
            <person name="Han C."/>
            <person name="Tapia R."/>
            <person name="Larimer F."/>
            <person name="Land M."/>
            <person name="Hauser L."/>
            <person name="Kyrpides N."/>
            <person name="Ivanova N."/>
            <person name="Emerson D."/>
            <person name="Woyke T."/>
        </authorList>
    </citation>
    <scope>NUCLEOTIDE SEQUENCE [LARGE SCALE GENOMIC DNA]</scope>
    <source>
        <strain evidence="4 5">ES-1</strain>
    </source>
</reference>
<dbReference type="Gene3D" id="3.30.70.1070">
    <property type="entry name" value="Sporulation related repeat"/>
    <property type="match status" value="1"/>
</dbReference>
<dbReference type="EMBL" id="CP001965">
    <property type="protein sequence ID" value="ADE10369.1"/>
    <property type="molecule type" value="Genomic_DNA"/>
</dbReference>
<dbReference type="eggNOG" id="COG3087">
    <property type="taxonomic scope" value="Bacteria"/>
</dbReference>
<accession>D5CU34</accession>
<dbReference type="HOGENOM" id="CLU_076835_1_1_4"/>
<dbReference type="PANTHER" id="PTHR38687:SF2">
    <property type="entry name" value="CELL DIVISION PROTEIN FTSN"/>
    <property type="match status" value="1"/>
</dbReference>
<dbReference type="PROSITE" id="PS51724">
    <property type="entry name" value="SPOR"/>
    <property type="match status" value="1"/>
</dbReference>
<evidence type="ECO:0000313" key="5">
    <source>
        <dbReference type="Proteomes" id="UP000001625"/>
    </source>
</evidence>
<dbReference type="KEGG" id="slt:Slit_0127"/>
<proteinExistence type="predicted"/>
<dbReference type="PANTHER" id="PTHR38687">
    <property type="entry name" value="CELL DIVISION PROTEIN DEDD-RELATED"/>
    <property type="match status" value="1"/>
</dbReference>
<dbReference type="AlphaFoldDB" id="D5CU34"/>
<evidence type="ECO:0000313" key="4">
    <source>
        <dbReference type="EMBL" id="ADE10369.1"/>
    </source>
</evidence>
<feature type="region of interest" description="Disordered" evidence="1">
    <location>
        <begin position="84"/>
        <end position="111"/>
    </location>
</feature>
<protein>
    <submittedName>
        <fullName evidence="4">Sporulation domain protein</fullName>
    </submittedName>
</protein>
<keyword evidence="2" id="KW-0472">Membrane</keyword>
<dbReference type="OrthoDB" id="7063246at2"/>
<keyword evidence="2" id="KW-0812">Transmembrane</keyword>
<feature type="domain" description="SPOR" evidence="3">
    <location>
        <begin position="113"/>
        <end position="192"/>
    </location>
</feature>
<dbReference type="STRING" id="580332.Slit_0127"/>
<dbReference type="Pfam" id="PF05036">
    <property type="entry name" value="SPOR"/>
    <property type="match status" value="1"/>
</dbReference>
<keyword evidence="2" id="KW-1133">Transmembrane helix</keyword>
<dbReference type="GO" id="GO:0042834">
    <property type="term" value="F:peptidoglycan binding"/>
    <property type="evidence" value="ECO:0007669"/>
    <property type="project" value="InterPro"/>
</dbReference>
<dbReference type="RefSeq" id="WP_013028268.1">
    <property type="nucleotide sequence ID" value="NC_013959.1"/>
</dbReference>
<dbReference type="InterPro" id="IPR007730">
    <property type="entry name" value="SPOR-like_dom"/>
</dbReference>
<evidence type="ECO:0000256" key="1">
    <source>
        <dbReference type="SAM" id="MobiDB-lite"/>
    </source>
</evidence>
<gene>
    <name evidence="4" type="ordered locus">Slit_0127</name>
</gene>
<dbReference type="InterPro" id="IPR052521">
    <property type="entry name" value="Cell_div_SPOR-domain"/>
</dbReference>
<keyword evidence="5" id="KW-1185">Reference proteome</keyword>
<dbReference type="Proteomes" id="UP000001625">
    <property type="component" value="Chromosome"/>
</dbReference>